<keyword evidence="4" id="KW-1185">Reference proteome</keyword>
<keyword evidence="2" id="KW-0732">Signal</keyword>
<evidence type="ECO:0000313" key="4">
    <source>
        <dbReference type="Proteomes" id="UP000053890"/>
    </source>
</evidence>
<name>A0A0P9EZL6_RHOGW</name>
<organism evidence="3 4">
    <name type="scientific">Rhodotorula graminis (strain WP1)</name>
    <dbReference type="NCBI Taxonomy" id="578459"/>
    <lineage>
        <taxon>Eukaryota</taxon>
        <taxon>Fungi</taxon>
        <taxon>Dikarya</taxon>
        <taxon>Basidiomycota</taxon>
        <taxon>Pucciniomycotina</taxon>
        <taxon>Microbotryomycetes</taxon>
        <taxon>Sporidiobolales</taxon>
        <taxon>Sporidiobolaceae</taxon>
        <taxon>Rhodotorula</taxon>
    </lineage>
</organism>
<feature type="region of interest" description="Disordered" evidence="1">
    <location>
        <begin position="141"/>
        <end position="184"/>
    </location>
</feature>
<dbReference type="STRING" id="578459.A0A0P9EZL6"/>
<dbReference type="OrthoDB" id="2537833at2759"/>
<protein>
    <recommendedName>
        <fullName evidence="5">Extracellular membrane protein CFEM domain-containing protein</fullName>
    </recommendedName>
</protein>
<feature type="chain" id="PRO_5006156772" description="Extracellular membrane protein CFEM domain-containing protein" evidence="2">
    <location>
        <begin position="27"/>
        <end position="184"/>
    </location>
</feature>
<proteinExistence type="predicted"/>
<dbReference type="GeneID" id="28975284"/>
<accession>A0A0P9EZL6</accession>
<evidence type="ECO:0008006" key="5">
    <source>
        <dbReference type="Google" id="ProtNLM"/>
    </source>
</evidence>
<evidence type="ECO:0000313" key="3">
    <source>
        <dbReference type="EMBL" id="KPV72664.1"/>
    </source>
</evidence>
<gene>
    <name evidence="3" type="ORF">RHOBADRAFT_46708</name>
</gene>
<feature type="compositionally biased region" description="Low complexity" evidence="1">
    <location>
        <begin position="167"/>
        <end position="184"/>
    </location>
</feature>
<dbReference type="EMBL" id="KQ474086">
    <property type="protein sequence ID" value="KPV72664.1"/>
    <property type="molecule type" value="Genomic_DNA"/>
</dbReference>
<evidence type="ECO:0000256" key="1">
    <source>
        <dbReference type="SAM" id="MobiDB-lite"/>
    </source>
</evidence>
<dbReference type="Proteomes" id="UP000053890">
    <property type="component" value="Unassembled WGS sequence"/>
</dbReference>
<feature type="signal peptide" evidence="2">
    <location>
        <begin position="1"/>
        <end position="26"/>
    </location>
</feature>
<sequence length="184" mass="18622">MRLTAHRSSTSLVASLALVLVPLVAADDDSGCTMSAGSDLMNCLGTWASMPPVLSATGLAVGPSAEDLCRQYSQMADCWAAGTYCAEWLPVRTAADKFCALAQADNIGSSASLVPSSALSSVEAEASRVVTSIWNNDSGSSVPSITNDLETRSRPTATHAETAPAQTGTAATVAPSASASGSHA</sequence>
<evidence type="ECO:0000256" key="2">
    <source>
        <dbReference type="SAM" id="SignalP"/>
    </source>
</evidence>
<dbReference type="AlphaFoldDB" id="A0A0P9EZL6"/>
<reference evidence="3 4" key="1">
    <citation type="journal article" date="2015" name="Front. Microbiol.">
        <title>Genome sequence of the plant growth promoting endophytic yeast Rhodotorula graminis WP1.</title>
        <authorList>
            <person name="Firrincieli A."/>
            <person name="Otillar R."/>
            <person name="Salamov A."/>
            <person name="Schmutz J."/>
            <person name="Khan Z."/>
            <person name="Redman R.S."/>
            <person name="Fleck N.D."/>
            <person name="Lindquist E."/>
            <person name="Grigoriev I.V."/>
            <person name="Doty S.L."/>
        </authorList>
    </citation>
    <scope>NUCLEOTIDE SEQUENCE [LARGE SCALE GENOMIC DNA]</scope>
    <source>
        <strain evidence="3 4">WP1</strain>
    </source>
</reference>
<dbReference type="RefSeq" id="XP_018268713.1">
    <property type="nucleotide sequence ID" value="XM_018414836.1"/>
</dbReference>